<feature type="compositionally biased region" description="Acidic residues" evidence="1">
    <location>
        <begin position="58"/>
        <end position="68"/>
    </location>
</feature>
<feature type="compositionally biased region" description="Low complexity" evidence="1">
    <location>
        <begin position="69"/>
        <end position="79"/>
    </location>
</feature>
<sequence>MATTPGPKRATRAASLPPAPELYVLSDFDSDDDVNPAAMRLALEALETGRKRGKGEVPDDSDEEDDSLSDASSAKSKSSPHFDPFLRHIITVLIMCRQMFSSNETVLMLKELGHHDAGCREFKGHDDAGCREAATTLLAVGRAATTLAAGPVASPRRRLGN</sequence>
<feature type="compositionally biased region" description="Basic and acidic residues" evidence="1">
    <location>
        <begin position="47"/>
        <end position="57"/>
    </location>
</feature>
<reference evidence="2" key="1">
    <citation type="submission" date="2020-10" db="EMBL/GenBank/DDBJ databases">
        <authorList>
            <person name="Han B."/>
            <person name="Lu T."/>
            <person name="Zhao Q."/>
            <person name="Huang X."/>
            <person name="Zhao Y."/>
        </authorList>
    </citation>
    <scope>NUCLEOTIDE SEQUENCE</scope>
</reference>
<protein>
    <submittedName>
        <fullName evidence="2">Uncharacterized protein</fullName>
    </submittedName>
</protein>
<feature type="region of interest" description="Disordered" evidence="1">
    <location>
        <begin position="46"/>
        <end position="81"/>
    </location>
</feature>
<evidence type="ECO:0000313" key="2">
    <source>
        <dbReference type="EMBL" id="CAD6231107.1"/>
    </source>
</evidence>
<keyword evidence="3" id="KW-1185">Reference proteome</keyword>
<name>A0A811P1Y0_9POAL</name>
<dbReference type="Proteomes" id="UP000604825">
    <property type="component" value="Unassembled WGS sequence"/>
</dbReference>
<organism evidence="2 3">
    <name type="scientific">Miscanthus lutarioriparius</name>
    <dbReference type="NCBI Taxonomy" id="422564"/>
    <lineage>
        <taxon>Eukaryota</taxon>
        <taxon>Viridiplantae</taxon>
        <taxon>Streptophyta</taxon>
        <taxon>Embryophyta</taxon>
        <taxon>Tracheophyta</taxon>
        <taxon>Spermatophyta</taxon>
        <taxon>Magnoliopsida</taxon>
        <taxon>Liliopsida</taxon>
        <taxon>Poales</taxon>
        <taxon>Poaceae</taxon>
        <taxon>PACMAD clade</taxon>
        <taxon>Panicoideae</taxon>
        <taxon>Andropogonodae</taxon>
        <taxon>Andropogoneae</taxon>
        <taxon>Saccharinae</taxon>
        <taxon>Miscanthus</taxon>
    </lineage>
</organism>
<evidence type="ECO:0000313" key="3">
    <source>
        <dbReference type="Proteomes" id="UP000604825"/>
    </source>
</evidence>
<comment type="caution">
    <text evidence="2">The sequence shown here is derived from an EMBL/GenBank/DDBJ whole genome shotgun (WGS) entry which is preliminary data.</text>
</comment>
<evidence type="ECO:0000256" key="1">
    <source>
        <dbReference type="SAM" id="MobiDB-lite"/>
    </source>
</evidence>
<dbReference type="AlphaFoldDB" id="A0A811P1Y0"/>
<gene>
    <name evidence="2" type="ORF">NCGR_LOCUS21226</name>
</gene>
<accession>A0A811P1Y0</accession>
<proteinExistence type="predicted"/>
<dbReference type="EMBL" id="CAJGYO010000005">
    <property type="protein sequence ID" value="CAD6231107.1"/>
    <property type="molecule type" value="Genomic_DNA"/>
</dbReference>